<dbReference type="VEuPathDB" id="FungiDB:A1O9_11333"/>
<dbReference type="OrthoDB" id="4405280at2759"/>
<protein>
    <recommendedName>
        <fullName evidence="2">DUF6923 domain-containing protein</fullName>
    </recommendedName>
</protein>
<dbReference type="AlphaFoldDB" id="A0A072NXZ6"/>
<dbReference type="InterPro" id="IPR054215">
    <property type="entry name" value="DUF6923"/>
</dbReference>
<accession>A0A072NXZ6</accession>
<reference evidence="3 4" key="1">
    <citation type="submission" date="2013-03" db="EMBL/GenBank/DDBJ databases">
        <title>The Genome Sequence of Exophiala aquamarina CBS 119918.</title>
        <authorList>
            <consortium name="The Broad Institute Genomics Platform"/>
            <person name="Cuomo C."/>
            <person name="de Hoog S."/>
            <person name="Gorbushina A."/>
            <person name="Walker B."/>
            <person name="Young S.K."/>
            <person name="Zeng Q."/>
            <person name="Gargeya S."/>
            <person name="Fitzgerald M."/>
            <person name="Haas B."/>
            <person name="Abouelleil A."/>
            <person name="Allen A.W."/>
            <person name="Alvarado L."/>
            <person name="Arachchi H.M."/>
            <person name="Berlin A.M."/>
            <person name="Chapman S.B."/>
            <person name="Gainer-Dewar J."/>
            <person name="Goldberg J."/>
            <person name="Griggs A."/>
            <person name="Gujja S."/>
            <person name="Hansen M."/>
            <person name="Howarth C."/>
            <person name="Imamovic A."/>
            <person name="Ireland A."/>
            <person name="Larimer J."/>
            <person name="McCowan C."/>
            <person name="Murphy C."/>
            <person name="Pearson M."/>
            <person name="Poon T.W."/>
            <person name="Priest M."/>
            <person name="Roberts A."/>
            <person name="Saif S."/>
            <person name="Shea T."/>
            <person name="Sisk P."/>
            <person name="Sykes S."/>
            <person name="Wortman J."/>
            <person name="Nusbaum C."/>
            <person name="Birren B."/>
        </authorList>
    </citation>
    <scope>NUCLEOTIDE SEQUENCE [LARGE SCALE GENOMIC DNA]</scope>
    <source>
        <strain evidence="3 4">CBS 119918</strain>
    </source>
</reference>
<name>A0A072NXZ6_9EURO</name>
<dbReference type="STRING" id="1182545.A0A072NXZ6"/>
<sequence length="199" mass="20920">MNAIGYNLLDNFIYGYAATDRTINRLAPDGTLTRISTLPASGSMSWNAGDIDSSGILWLNFLGTTWARVNMVPGASNFGSLVDSGSTTGLPSDLSVIDWVFLPGQGQNLYAIASRTGASFLYQFSMTTKAWTQLRSYGSVAGNTWGAGYAAPDGSLFASDNATGQIWRFPLNGAASFVSQGPVSSSNDGARCASNGQLN</sequence>
<feature type="region of interest" description="Disordered" evidence="1">
    <location>
        <begin position="180"/>
        <end position="199"/>
    </location>
</feature>
<comment type="caution">
    <text evidence="3">The sequence shown here is derived from an EMBL/GenBank/DDBJ whole genome shotgun (WGS) entry which is preliminary data.</text>
</comment>
<evidence type="ECO:0000256" key="1">
    <source>
        <dbReference type="SAM" id="MobiDB-lite"/>
    </source>
</evidence>
<dbReference type="HOGENOM" id="CLU_085424_0_0_1"/>
<evidence type="ECO:0000313" key="3">
    <source>
        <dbReference type="EMBL" id="KEF52491.1"/>
    </source>
</evidence>
<evidence type="ECO:0000313" key="4">
    <source>
        <dbReference type="Proteomes" id="UP000027920"/>
    </source>
</evidence>
<keyword evidence="4" id="KW-1185">Reference proteome</keyword>
<gene>
    <name evidence="3" type="ORF">A1O9_11333</name>
</gene>
<feature type="domain" description="DUF6923" evidence="2">
    <location>
        <begin position="2"/>
        <end position="193"/>
    </location>
</feature>
<dbReference type="Proteomes" id="UP000027920">
    <property type="component" value="Unassembled WGS sequence"/>
</dbReference>
<dbReference type="RefSeq" id="XP_013255081.1">
    <property type="nucleotide sequence ID" value="XM_013399627.1"/>
</dbReference>
<dbReference type="SUPFAM" id="SSF63829">
    <property type="entry name" value="Calcium-dependent phosphotriesterase"/>
    <property type="match status" value="1"/>
</dbReference>
<dbReference type="Pfam" id="PF21959">
    <property type="entry name" value="DUF6923"/>
    <property type="match status" value="1"/>
</dbReference>
<evidence type="ECO:0000259" key="2">
    <source>
        <dbReference type="Pfam" id="PF21959"/>
    </source>
</evidence>
<dbReference type="EMBL" id="AMGV01000017">
    <property type="protein sequence ID" value="KEF52491.1"/>
    <property type="molecule type" value="Genomic_DNA"/>
</dbReference>
<proteinExistence type="predicted"/>
<dbReference type="GeneID" id="25286232"/>
<organism evidence="3 4">
    <name type="scientific">Exophiala aquamarina CBS 119918</name>
    <dbReference type="NCBI Taxonomy" id="1182545"/>
    <lineage>
        <taxon>Eukaryota</taxon>
        <taxon>Fungi</taxon>
        <taxon>Dikarya</taxon>
        <taxon>Ascomycota</taxon>
        <taxon>Pezizomycotina</taxon>
        <taxon>Eurotiomycetes</taxon>
        <taxon>Chaetothyriomycetidae</taxon>
        <taxon>Chaetothyriales</taxon>
        <taxon>Herpotrichiellaceae</taxon>
        <taxon>Exophiala</taxon>
    </lineage>
</organism>